<feature type="transmembrane region" description="Helical" evidence="1">
    <location>
        <begin position="6"/>
        <end position="26"/>
    </location>
</feature>
<comment type="caution">
    <text evidence="2">The sequence shown here is derived from an EMBL/GenBank/DDBJ whole genome shotgun (WGS) entry which is preliminary data.</text>
</comment>
<evidence type="ECO:0000313" key="3">
    <source>
        <dbReference type="Proteomes" id="UP000823399"/>
    </source>
</evidence>
<keyword evidence="1" id="KW-0812">Transmembrane</keyword>
<reference evidence="2" key="1">
    <citation type="journal article" date="2020" name="New Phytol.">
        <title>Comparative genomics reveals dynamic genome evolution in host specialist ectomycorrhizal fungi.</title>
        <authorList>
            <person name="Lofgren L.A."/>
            <person name="Nguyen N.H."/>
            <person name="Vilgalys R."/>
            <person name="Ruytinx J."/>
            <person name="Liao H.L."/>
            <person name="Branco S."/>
            <person name="Kuo A."/>
            <person name="LaButti K."/>
            <person name="Lipzen A."/>
            <person name="Andreopoulos W."/>
            <person name="Pangilinan J."/>
            <person name="Riley R."/>
            <person name="Hundley H."/>
            <person name="Na H."/>
            <person name="Barry K."/>
            <person name="Grigoriev I.V."/>
            <person name="Stajich J.E."/>
            <person name="Kennedy P.G."/>
        </authorList>
    </citation>
    <scope>NUCLEOTIDE SEQUENCE</scope>
    <source>
        <strain evidence="2">FC423</strain>
    </source>
</reference>
<gene>
    <name evidence="2" type="ORF">F5147DRAFT_690910</name>
</gene>
<dbReference type="RefSeq" id="XP_041293799.1">
    <property type="nucleotide sequence ID" value="XM_041437104.1"/>
</dbReference>
<accession>A0A9P7FAC0</accession>
<name>A0A9P7FAC0_9AGAM</name>
<evidence type="ECO:0000256" key="1">
    <source>
        <dbReference type="SAM" id="Phobius"/>
    </source>
</evidence>
<keyword evidence="3" id="KW-1185">Reference proteome</keyword>
<dbReference type="Proteomes" id="UP000823399">
    <property type="component" value="Unassembled WGS sequence"/>
</dbReference>
<proteinExistence type="predicted"/>
<keyword evidence="1" id="KW-0472">Membrane</keyword>
<protein>
    <submittedName>
        <fullName evidence="2">Uncharacterized protein</fullName>
    </submittedName>
</protein>
<sequence>MMTLTAALTRACIQLIALTNIALLINRKAQKVQKQKAQEKRGSSRLVAAEIGQCTGTVSLALEIPLHRRTKSIHTSILHAQLSTSGDTSSTFPSVRYHFPLSFSN</sequence>
<organism evidence="2 3">
    <name type="scientific">Suillus discolor</name>
    <dbReference type="NCBI Taxonomy" id="1912936"/>
    <lineage>
        <taxon>Eukaryota</taxon>
        <taxon>Fungi</taxon>
        <taxon>Dikarya</taxon>
        <taxon>Basidiomycota</taxon>
        <taxon>Agaricomycotina</taxon>
        <taxon>Agaricomycetes</taxon>
        <taxon>Agaricomycetidae</taxon>
        <taxon>Boletales</taxon>
        <taxon>Suillineae</taxon>
        <taxon>Suillaceae</taxon>
        <taxon>Suillus</taxon>
    </lineage>
</organism>
<dbReference type="GeneID" id="64699363"/>
<dbReference type="AlphaFoldDB" id="A0A9P7FAC0"/>
<dbReference type="EMBL" id="JABBWM010000022">
    <property type="protein sequence ID" value="KAG2109931.1"/>
    <property type="molecule type" value="Genomic_DNA"/>
</dbReference>
<keyword evidence="1" id="KW-1133">Transmembrane helix</keyword>
<evidence type="ECO:0000313" key="2">
    <source>
        <dbReference type="EMBL" id="KAG2109931.1"/>
    </source>
</evidence>